<dbReference type="Pfam" id="PF03994">
    <property type="entry name" value="DUF350"/>
    <property type="match status" value="1"/>
</dbReference>
<evidence type="ECO:0000256" key="6">
    <source>
        <dbReference type="ARBA" id="ARBA00023136"/>
    </source>
</evidence>
<dbReference type="PANTHER" id="PTHR40043">
    <property type="entry name" value="UPF0719 INNER MEMBRANE PROTEIN YJFL"/>
    <property type="match status" value="1"/>
</dbReference>
<comment type="similarity">
    <text evidence="2">Belongs to the UPF0719 family.</text>
</comment>
<evidence type="ECO:0000256" key="3">
    <source>
        <dbReference type="ARBA" id="ARBA00022475"/>
    </source>
</evidence>
<keyword evidence="9" id="KW-1185">Reference proteome</keyword>
<dbReference type="InterPro" id="IPR007140">
    <property type="entry name" value="DUF350"/>
</dbReference>
<gene>
    <name evidence="8" type="ORF">LYSCAS_09830</name>
</gene>
<proteinExistence type="inferred from homology"/>
<dbReference type="EMBL" id="AP024545">
    <property type="protein sequence ID" value="BCT91959.1"/>
    <property type="molecule type" value="Genomic_DNA"/>
</dbReference>
<keyword evidence="5 7" id="KW-1133">Transmembrane helix</keyword>
<evidence type="ECO:0000256" key="2">
    <source>
        <dbReference type="ARBA" id="ARBA00005779"/>
    </source>
</evidence>
<organism evidence="8 9">
    <name type="scientific">Noviluteimonas caseinilytica</name>
    <dbReference type="NCBI Taxonomy" id="2675101"/>
    <lineage>
        <taxon>Bacteria</taxon>
        <taxon>Pseudomonadati</taxon>
        <taxon>Pseudomonadota</taxon>
        <taxon>Gammaproteobacteria</taxon>
        <taxon>Lysobacterales</taxon>
        <taxon>Lysobacteraceae</taxon>
        <taxon>Noviluteimonas</taxon>
    </lineage>
</organism>
<name>A0ABN6FRC7_9GAMM</name>
<evidence type="ECO:0000256" key="4">
    <source>
        <dbReference type="ARBA" id="ARBA00022692"/>
    </source>
</evidence>
<protein>
    <submittedName>
        <fullName evidence="8">DUF350 domain-containing protein</fullName>
    </submittedName>
</protein>
<evidence type="ECO:0000256" key="5">
    <source>
        <dbReference type="ARBA" id="ARBA00022989"/>
    </source>
</evidence>
<evidence type="ECO:0000256" key="1">
    <source>
        <dbReference type="ARBA" id="ARBA00004651"/>
    </source>
</evidence>
<evidence type="ECO:0000256" key="7">
    <source>
        <dbReference type="SAM" id="Phobius"/>
    </source>
</evidence>
<reference evidence="8 9" key="1">
    <citation type="submission" date="2021-03" db="EMBL/GenBank/DDBJ databases">
        <title>Complete Genome Sequences of Two Lysobacter Strains Isolated from Sea Water (Lysobacter caseinilyticus) and Soil (Lysobacter helvus) in South Korea.</title>
        <authorList>
            <person name="Watanabe Y."/>
            <person name="Arakawa K."/>
        </authorList>
    </citation>
    <scope>NUCLEOTIDE SEQUENCE [LARGE SCALE GENOMIC DNA]</scope>
    <source>
        <strain evidence="8 9">KVB24</strain>
    </source>
</reference>
<dbReference type="RefSeq" id="WP_213436293.1">
    <property type="nucleotide sequence ID" value="NZ_AP024545.1"/>
</dbReference>
<comment type="subcellular location">
    <subcellularLocation>
        <location evidence="1">Cell membrane</location>
        <topology evidence="1">Multi-pass membrane protein</topology>
    </subcellularLocation>
</comment>
<sequence length="131" mass="13888">MPDLNAVVPYLAYLVSALAMLAVFVLLYARITRFDEWMLIREGNVAAALSLGGALLGFSCTLAFSIALHASWHLFIVWSLGAMVAQVVAYAIVARAMRQMNQAIHDGNTAMGGLMGTISLGVGIVNAACLT</sequence>
<keyword evidence="4 7" id="KW-0812">Transmembrane</keyword>
<dbReference type="PANTHER" id="PTHR40043:SF1">
    <property type="entry name" value="UPF0719 INNER MEMBRANE PROTEIN YJFL"/>
    <property type="match status" value="1"/>
</dbReference>
<dbReference type="Proteomes" id="UP000681317">
    <property type="component" value="Chromosome"/>
</dbReference>
<accession>A0ABN6FRC7</accession>
<evidence type="ECO:0000313" key="9">
    <source>
        <dbReference type="Proteomes" id="UP000681317"/>
    </source>
</evidence>
<feature type="transmembrane region" description="Helical" evidence="7">
    <location>
        <begin position="12"/>
        <end position="31"/>
    </location>
</feature>
<keyword evidence="6 7" id="KW-0472">Membrane</keyword>
<feature type="transmembrane region" description="Helical" evidence="7">
    <location>
        <begin position="43"/>
        <end position="66"/>
    </location>
</feature>
<feature type="transmembrane region" description="Helical" evidence="7">
    <location>
        <begin position="72"/>
        <end position="93"/>
    </location>
</feature>
<evidence type="ECO:0000313" key="8">
    <source>
        <dbReference type="EMBL" id="BCT91959.1"/>
    </source>
</evidence>
<keyword evidence="3" id="KW-1003">Cell membrane</keyword>